<keyword evidence="3" id="KW-1185">Reference proteome</keyword>
<dbReference type="AlphaFoldDB" id="A0A1M5VLK6"/>
<organism evidence="2 3">
    <name type="scientific">Wenyingzhuangia marina</name>
    <dbReference type="NCBI Taxonomy" id="1195760"/>
    <lineage>
        <taxon>Bacteria</taxon>
        <taxon>Pseudomonadati</taxon>
        <taxon>Bacteroidota</taxon>
        <taxon>Flavobacteriia</taxon>
        <taxon>Flavobacteriales</taxon>
        <taxon>Flavobacteriaceae</taxon>
        <taxon>Wenyingzhuangia</taxon>
    </lineage>
</organism>
<evidence type="ECO:0000313" key="3">
    <source>
        <dbReference type="Proteomes" id="UP000184109"/>
    </source>
</evidence>
<evidence type="ECO:0000256" key="1">
    <source>
        <dbReference type="SAM" id="Phobius"/>
    </source>
</evidence>
<dbReference type="STRING" id="1195760.SAMN05444281_1898"/>
<accession>A0A1M5VLK6</accession>
<reference evidence="3" key="1">
    <citation type="submission" date="2016-11" db="EMBL/GenBank/DDBJ databases">
        <authorList>
            <person name="Varghese N."/>
            <person name="Submissions S."/>
        </authorList>
    </citation>
    <scope>NUCLEOTIDE SEQUENCE [LARGE SCALE GENOMIC DNA]</scope>
    <source>
        <strain evidence="3">DSM 100572</strain>
    </source>
</reference>
<evidence type="ECO:0000313" key="2">
    <source>
        <dbReference type="EMBL" id="SHH76107.1"/>
    </source>
</evidence>
<feature type="transmembrane region" description="Helical" evidence="1">
    <location>
        <begin position="101"/>
        <end position="117"/>
    </location>
</feature>
<feature type="transmembrane region" description="Helical" evidence="1">
    <location>
        <begin position="70"/>
        <end position="89"/>
    </location>
</feature>
<keyword evidence="1" id="KW-0472">Membrane</keyword>
<name>A0A1M5VLK6_9FLAO</name>
<dbReference type="Proteomes" id="UP000184109">
    <property type="component" value="Unassembled WGS sequence"/>
</dbReference>
<gene>
    <name evidence="2" type="ORF">SAMN05444281_1898</name>
</gene>
<keyword evidence="1" id="KW-1133">Transmembrane helix</keyword>
<keyword evidence="1" id="KW-0812">Transmembrane</keyword>
<evidence type="ECO:0008006" key="4">
    <source>
        <dbReference type="Google" id="ProtNLM"/>
    </source>
</evidence>
<dbReference type="EMBL" id="FQXQ01000003">
    <property type="protein sequence ID" value="SHH76107.1"/>
    <property type="molecule type" value="Genomic_DNA"/>
</dbReference>
<proteinExistence type="predicted"/>
<feature type="transmembrane region" description="Helical" evidence="1">
    <location>
        <begin position="36"/>
        <end position="58"/>
    </location>
</feature>
<protein>
    <recommendedName>
        <fullName evidence="4">VanZ like family protein</fullName>
    </recommendedName>
</protein>
<sequence>MKVFRFFKPMQLIYFVLVIIALTVYSLKQHGYQLPLFINNFLNDLLCLPIVLGIITRVIQFLKKDSEFKLPIGFIICLATYYSIYFEYYQPRVNNRYTSDWIDVLLYFIGGFSYFFISRYKTNKKSI</sequence>